<proteinExistence type="predicted"/>
<dbReference type="RefSeq" id="WP_051659621.1">
    <property type="nucleotide sequence ID" value="NZ_CP015880.1"/>
</dbReference>
<protein>
    <submittedName>
        <fullName evidence="1">Uncharacterized protein</fullName>
    </submittedName>
</protein>
<keyword evidence="2" id="KW-1185">Reference proteome</keyword>
<name>A0ABY8HIS4_ENSAD</name>
<dbReference type="Proteomes" id="UP001214094">
    <property type="component" value="Chromosome"/>
</dbReference>
<gene>
    <name evidence="1" type="ORF">P4B07_03085</name>
</gene>
<sequence>MTQHAIARAQQRGIPKAIIGNLYRFGESRNSKGATSIFLSRKALRSAENELTAQEFQTLSKYRNSFLVVGDKQQIVTAARSLKKILPPVTMPQESAALDKAIDNFSRYAPIISSVRTTDPLAKPTIKSALEYKRDGHLEVTYSPFDHVATNSRLVIVGITPGRAQATNALVAASQSLRRGDAVEVALRTAKLTASFSGKQMRTNLVRMLDCIGLNRLFGVASADELFTAAGEQVHFTSALRYPVFVDGENYNGTPHMIKTPILRTLIERYLGEEARMLPDAVWLPLCPKPAMALLHLVNLGHLRPQQILDGMPHPSGANGERVASFVGAKEAHLLSDKTNAQQLAAARERLTDKIDRLAKLGEFA</sequence>
<reference evidence="1 2" key="1">
    <citation type="submission" date="2023-03" db="EMBL/GenBank/DDBJ databases">
        <title>Comparative genome and transcriptome analysis combination mining strategies for increasing vitamin B12 production of Ensifer adhaerens strain.</title>
        <authorList>
            <person name="Yongheng L."/>
        </authorList>
    </citation>
    <scope>NUCLEOTIDE SEQUENCE [LARGE SCALE GENOMIC DNA]</scope>
    <source>
        <strain evidence="1 2">Casida A-T305</strain>
    </source>
</reference>
<evidence type="ECO:0000313" key="2">
    <source>
        <dbReference type="Proteomes" id="UP001214094"/>
    </source>
</evidence>
<organism evidence="1 2">
    <name type="scientific">Ensifer adhaerens</name>
    <name type="common">Sinorhizobium morelense</name>
    <dbReference type="NCBI Taxonomy" id="106592"/>
    <lineage>
        <taxon>Bacteria</taxon>
        <taxon>Pseudomonadati</taxon>
        <taxon>Pseudomonadota</taxon>
        <taxon>Alphaproteobacteria</taxon>
        <taxon>Hyphomicrobiales</taxon>
        <taxon>Rhizobiaceae</taxon>
        <taxon>Sinorhizobium/Ensifer group</taxon>
        <taxon>Ensifer</taxon>
    </lineage>
</organism>
<evidence type="ECO:0000313" key="1">
    <source>
        <dbReference type="EMBL" id="WFP91379.1"/>
    </source>
</evidence>
<dbReference type="EMBL" id="CP121308">
    <property type="protein sequence ID" value="WFP91379.1"/>
    <property type="molecule type" value="Genomic_DNA"/>
</dbReference>
<dbReference type="GeneID" id="29518571"/>
<accession>A0ABY8HIS4</accession>